<comment type="caution">
    <text evidence="2">The sequence shown here is derived from an EMBL/GenBank/DDBJ whole genome shotgun (WGS) entry which is preliminary data.</text>
</comment>
<keyword evidence="1" id="KW-0732">Signal</keyword>
<dbReference type="EMBL" id="MHKB01000009">
    <property type="protein sequence ID" value="OGY79386.1"/>
    <property type="molecule type" value="Genomic_DNA"/>
</dbReference>
<evidence type="ECO:0000313" key="3">
    <source>
        <dbReference type="Proteomes" id="UP000177165"/>
    </source>
</evidence>
<feature type="chain" id="PRO_5009581946" description="Dickkopf N-terminal cysteine-rich domain-containing protein" evidence="1">
    <location>
        <begin position="28"/>
        <end position="423"/>
    </location>
</feature>
<evidence type="ECO:0000313" key="2">
    <source>
        <dbReference type="EMBL" id="OGY79386.1"/>
    </source>
</evidence>
<accession>A0A1G2ASA8</accession>
<dbReference type="AlphaFoldDB" id="A0A1G2ASA8"/>
<gene>
    <name evidence="2" type="ORF">A3B74_00915</name>
</gene>
<dbReference type="Proteomes" id="UP000177165">
    <property type="component" value="Unassembled WGS sequence"/>
</dbReference>
<organism evidence="2 3">
    <name type="scientific">Candidatus Kerfeldbacteria bacterium RIFCSPHIGHO2_02_FULL_42_14</name>
    <dbReference type="NCBI Taxonomy" id="1798540"/>
    <lineage>
        <taxon>Bacteria</taxon>
        <taxon>Candidatus Kerfeldiibacteriota</taxon>
    </lineage>
</organism>
<reference evidence="2 3" key="1">
    <citation type="journal article" date="2016" name="Nat. Commun.">
        <title>Thousands of microbial genomes shed light on interconnected biogeochemical processes in an aquifer system.</title>
        <authorList>
            <person name="Anantharaman K."/>
            <person name="Brown C.T."/>
            <person name="Hug L.A."/>
            <person name="Sharon I."/>
            <person name="Castelle C.J."/>
            <person name="Probst A.J."/>
            <person name="Thomas B.C."/>
            <person name="Singh A."/>
            <person name="Wilkins M.J."/>
            <person name="Karaoz U."/>
            <person name="Brodie E.L."/>
            <person name="Williams K.H."/>
            <person name="Hubbard S.S."/>
            <person name="Banfield J.F."/>
        </authorList>
    </citation>
    <scope>NUCLEOTIDE SEQUENCE [LARGE SCALE GENOMIC DNA]</scope>
</reference>
<proteinExistence type="predicted"/>
<evidence type="ECO:0008006" key="4">
    <source>
        <dbReference type="Google" id="ProtNLM"/>
    </source>
</evidence>
<sequence>MFSRLVFAKTFFLTILFGLGFASFVFAAGGGGGGGSRNTPPPSTCTQDTWECTDWSKCSLDGQQTRACTLKNNCPTAETPKPAETQKCTPACTKDTWTCTDWNTCSAEGKQTRTCTLTNDCALTNDPKPTEEQNCTPLKTNNTSEQKSSCSADEFNCTPWSACQSGGFQTRDCSVVFDCPTVESSLPPTRQSCEYTESCAEDSYECTHWSQCQEDGRQRRECNLTNDCPVAQTQVPETERVCPGLTCGQLSTLAERVSCRLNLSDDKLAQEFQILYFPEYCKSEGKQEEKNECIQLYQSFGQCWALPFGQERRDCGRKASGIADLEADKDDCLFRTGEDRQACIVELRERVEHLSIFYLYELEIQAEELLVTGLVGFQDVVDWEVYIEEQKVAFEKAATLKEWKDILIAVQARWKDFTSKVTL</sequence>
<protein>
    <recommendedName>
        <fullName evidence="4">Dickkopf N-terminal cysteine-rich domain-containing protein</fullName>
    </recommendedName>
</protein>
<feature type="signal peptide" evidence="1">
    <location>
        <begin position="1"/>
        <end position="27"/>
    </location>
</feature>
<dbReference type="STRING" id="1798540.A3B74_00915"/>
<name>A0A1G2ASA8_9BACT</name>
<evidence type="ECO:0000256" key="1">
    <source>
        <dbReference type="SAM" id="SignalP"/>
    </source>
</evidence>